<feature type="region of interest" description="Disordered" evidence="3">
    <location>
        <begin position="211"/>
        <end position="232"/>
    </location>
</feature>
<dbReference type="InParanoid" id="A0A0H2S199"/>
<dbReference type="STRING" id="27342.A0A0H2S199"/>
<accession>A0A0H2S199</accession>
<evidence type="ECO:0000313" key="5">
    <source>
        <dbReference type="Proteomes" id="UP000053477"/>
    </source>
</evidence>
<dbReference type="GO" id="GO:0006559">
    <property type="term" value="P:L-phenylalanine catabolic process"/>
    <property type="evidence" value="ECO:0007669"/>
    <property type="project" value="InterPro"/>
</dbReference>
<name>A0A0H2S199_9AGAM</name>
<dbReference type="Gene3D" id="1.10.275.10">
    <property type="entry name" value="Fumarase/aspartase (N-terminal domain)"/>
    <property type="match status" value="1"/>
</dbReference>
<evidence type="ECO:0000313" key="4">
    <source>
        <dbReference type="EMBL" id="KLO17632.1"/>
    </source>
</evidence>
<dbReference type="AlphaFoldDB" id="A0A0H2S199"/>
<evidence type="ECO:0000256" key="3">
    <source>
        <dbReference type="SAM" id="MobiDB-lite"/>
    </source>
</evidence>
<evidence type="ECO:0000256" key="1">
    <source>
        <dbReference type="ARBA" id="ARBA00007238"/>
    </source>
</evidence>
<dbReference type="Proteomes" id="UP000053477">
    <property type="component" value="Unassembled WGS sequence"/>
</dbReference>
<dbReference type="GO" id="GO:0016841">
    <property type="term" value="F:ammonia-lyase activity"/>
    <property type="evidence" value="ECO:0007669"/>
    <property type="project" value="InterPro"/>
</dbReference>
<dbReference type="InterPro" id="IPR024083">
    <property type="entry name" value="Fumarase/histidase_N"/>
</dbReference>
<dbReference type="GO" id="GO:0005737">
    <property type="term" value="C:cytoplasm"/>
    <property type="evidence" value="ECO:0007669"/>
    <property type="project" value="InterPro"/>
</dbReference>
<proteinExistence type="inferred from homology"/>
<feature type="compositionally biased region" description="Basic and acidic residues" evidence="3">
    <location>
        <begin position="211"/>
        <end position="224"/>
    </location>
</feature>
<comment type="similarity">
    <text evidence="1 2">Belongs to the PAL/histidase family.</text>
</comment>
<dbReference type="Gene3D" id="1.10.274.20">
    <property type="entry name" value="Phenylalanine ammonia-lyase 1, domain 3"/>
    <property type="match status" value="1"/>
</dbReference>
<sequence length="822" mass="88749">MTIHSESRSPAVFFDSAALATNGAPRKVVKPVKNGSFTNGSISHFDVHQRQPSVDETPAMPTQPLESLYKSDNKLEKQTALAGLEKEMRAHPDSALLAQFIAAHKELDTYLNGSSIELTGSTLTIPAITAVARYGCEISLDSSPAALERIAASRKVVDDKLAENVSIYGVSTGFGGSADTRTNNFQALGLALLQHQHSGVLPVPAEKTFSKEHDAQNTCKDTKSRRTPLPLSPTLSSLSMPIPWVRAAMVIRANSLLRGHSAVRFTLLERFAALLENHITPLVPLRGSISASGDLSPLSYVAGTVIGNPSIRCHAGLPDPQNETQQVELIPAPEALRRAGLEPLTLLPKEHLGILNGTAFSAALSALLIQDATHLALLSQALTAFGVEALRGSTGSFDPFIHDVCRPHPGQVEVAKNVRTLHKDSSLVVHEEGEKEKTVEEDKGILRQDRYPLRTSPQWVGPQVDEILRAWDVISTECNSTTDNPLIDAKTNTVHHGGNFQAMAITTVMESTRLALHQLSYILFTQVTELINPTMNRGLPPNLAFTDPSLNFAAKGIDIGCAAYLSESGWAANHVATHVKSAEMHNQAVNSLALISARATDKVAELNGIVAASYLWALCQAVDIRAMMREFKIAAHKILREALATHFGLGRLDENEEALADECWAVVEDSLDATSTMDAVPRMEKVARATISSVSLYLSSTEPEKLVNLSDFLAELSSQLSELLLSLQRAFLTGARGRTPAASLLGRTKALYEFVRLDLAIPIHGRENLELFGKREGGESFTPGSEEETVGGAVSRIYEAIRDGRIQTVVVGMFDGAEKLAA</sequence>
<keyword evidence="2 4" id="KW-0456">Lyase</keyword>
<evidence type="ECO:0000256" key="2">
    <source>
        <dbReference type="RuleBase" id="RU003954"/>
    </source>
</evidence>
<dbReference type="Pfam" id="PF00221">
    <property type="entry name" value="Lyase_aromatic"/>
    <property type="match status" value="1"/>
</dbReference>
<protein>
    <submittedName>
        <fullName evidence="4">Phenylalanine ammonia-lyase</fullName>
    </submittedName>
</protein>
<gene>
    <name evidence="4" type="ORF">SCHPADRAFT_994151</name>
</gene>
<reference evidence="4 5" key="1">
    <citation type="submission" date="2015-04" db="EMBL/GenBank/DDBJ databases">
        <title>Complete genome sequence of Schizopora paradoxa KUC8140, a cosmopolitan wood degrader in East Asia.</title>
        <authorList>
            <consortium name="DOE Joint Genome Institute"/>
            <person name="Min B."/>
            <person name="Park H."/>
            <person name="Jang Y."/>
            <person name="Kim J.-J."/>
            <person name="Kim K.H."/>
            <person name="Pangilinan J."/>
            <person name="Lipzen A."/>
            <person name="Riley R."/>
            <person name="Grigoriev I.V."/>
            <person name="Spatafora J.W."/>
            <person name="Choi I.-G."/>
        </authorList>
    </citation>
    <scope>NUCLEOTIDE SEQUENCE [LARGE SCALE GENOMIC DNA]</scope>
    <source>
        <strain evidence="4 5">KUC8140</strain>
    </source>
</reference>
<dbReference type="InterPro" id="IPR008948">
    <property type="entry name" value="L-Aspartase-like"/>
</dbReference>
<dbReference type="InterPro" id="IPR022313">
    <property type="entry name" value="Phe/His_NH3-lyase_AS"/>
</dbReference>
<dbReference type="InterPro" id="IPR005922">
    <property type="entry name" value="Phe_NH3-lyase"/>
</dbReference>
<dbReference type="OrthoDB" id="10051290at2759"/>
<keyword evidence="5" id="KW-1185">Reference proteome</keyword>
<dbReference type="Gene3D" id="1.20.200.10">
    <property type="entry name" value="Fumarase/aspartase (Central domain)"/>
    <property type="match status" value="1"/>
</dbReference>
<dbReference type="InterPro" id="IPR023144">
    <property type="entry name" value="Phe_NH3-lyase_shielding_dom_sf"/>
</dbReference>
<dbReference type="PROSITE" id="PS00488">
    <property type="entry name" value="PAL_HISTIDASE"/>
    <property type="match status" value="1"/>
</dbReference>
<organism evidence="4 5">
    <name type="scientific">Schizopora paradoxa</name>
    <dbReference type="NCBI Taxonomy" id="27342"/>
    <lineage>
        <taxon>Eukaryota</taxon>
        <taxon>Fungi</taxon>
        <taxon>Dikarya</taxon>
        <taxon>Basidiomycota</taxon>
        <taxon>Agaricomycotina</taxon>
        <taxon>Agaricomycetes</taxon>
        <taxon>Hymenochaetales</taxon>
        <taxon>Schizoporaceae</taxon>
        <taxon>Schizopora</taxon>
    </lineage>
</organism>
<dbReference type="CDD" id="cd00332">
    <property type="entry name" value="PAL-HAL"/>
    <property type="match status" value="1"/>
</dbReference>
<dbReference type="PANTHER" id="PTHR10362">
    <property type="entry name" value="HISTIDINE AMMONIA-LYASE"/>
    <property type="match status" value="1"/>
</dbReference>
<dbReference type="EMBL" id="KQ085902">
    <property type="protein sequence ID" value="KLO17632.1"/>
    <property type="molecule type" value="Genomic_DNA"/>
</dbReference>
<dbReference type="InterPro" id="IPR001106">
    <property type="entry name" value="Aromatic_Lyase"/>
</dbReference>
<dbReference type="SUPFAM" id="SSF48557">
    <property type="entry name" value="L-aspartase-like"/>
    <property type="match status" value="1"/>
</dbReference>
<dbReference type="NCBIfam" id="TIGR01226">
    <property type="entry name" value="phe_am_lyase"/>
    <property type="match status" value="1"/>
</dbReference>